<comment type="caution">
    <text evidence="2">The sequence shown here is derived from an EMBL/GenBank/DDBJ whole genome shotgun (WGS) entry which is preliminary data.</text>
</comment>
<evidence type="ECO:0000259" key="1">
    <source>
        <dbReference type="Pfam" id="PF04149"/>
    </source>
</evidence>
<keyword evidence="3" id="KW-1185">Reference proteome</keyword>
<organism evidence="2 3">
    <name type="scientific">Streptomyces zagrosensis</name>
    <dbReference type="NCBI Taxonomy" id="1042984"/>
    <lineage>
        <taxon>Bacteria</taxon>
        <taxon>Bacillati</taxon>
        <taxon>Actinomycetota</taxon>
        <taxon>Actinomycetes</taxon>
        <taxon>Kitasatosporales</taxon>
        <taxon>Streptomycetaceae</taxon>
        <taxon>Streptomyces</taxon>
    </lineage>
</organism>
<dbReference type="EMBL" id="JACHJL010000008">
    <property type="protein sequence ID" value="MBB5936403.1"/>
    <property type="molecule type" value="Genomic_DNA"/>
</dbReference>
<accession>A0A7W9QAW7</accession>
<evidence type="ECO:0000313" key="3">
    <source>
        <dbReference type="Proteomes" id="UP000588098"/>
    </source>
</evidence>
<reference evidence="2 3" key="1">
    <citation type="submission" date="2020-08" db="EMBL/GenBank/DDBJ databases">
        <title>Genomic Encyclopedia of Type Strains, Phase III (KMG-III): the genomes of soil and plant-associated and newly described type strains.</title>
        <authorList>
            <person name="Whitman W."/>
        </authorList>
    </citation>
    <scope>NUCLEOTIDE SEQUENCE [LARGE SCALE GENOMIC DNA]</scope>
    <source>
        <strain evidence="2 3">CECT 8305</strain>
    </source>
</reference>
<dbReference type="RefSeq" id="WP_184573009.1">
    <property type="nucleotide sequence ID" value="NZ_JACHJL010000008.1"/>
</dbReference>
<evidence type="ECO:0000313" key="2">
    <source>
        <dbReference type="EMBL" id="MBB5936403.1"/>
    </source>
</evidence>
<feature type="domain" description="DUF397" evidence="1">
    <location>
        <begin position="24"/>
        <end position="75"/>
    </location>
</feature>
<sequence length="80" mass="8352">MTHQVNAAGVGEGAHVAVDGRSCAMWRKSSYSNPNGACVQLRVAADVVEVRDSKDPGGPTLRFSSDAVAAFITAVVSEEF</sequence>
<name>A0A7W9QAW7_9ACTN</name>
<dbReference type="Pfam" id="PF04149">
    <property type="entry name" value="DUF397"/>
    <property type="match status" value="1"/>
</dbReference>
<dbReference type="AlphaFoldDB" id="A0A7W9QAW7"/>
<protein>
    <recommendedName>
        <fullName evidence="1">DUF397 domain-containing protein</fullName>
    </recommendedName>
</protein>
<gene>
    <name evidence="2" type="ORF">FHS42_003478</name>
</gene>
<dbReference type="Proteomes" id="UP000588098">
    <property type="component" value="Unassembled WGS sequence"/>
</dbReference>
<dbReference type="InterPro" id="IPR007278">
    <property type="entry name" value="DUF397"/>
</dbReference>
<proteinExistence type="predicted"/>